<evidence type="ECO:0000313" key="7">
    <source>
        <dbReference type="EMBL" id="OGC10083.1"/>
    </source>
</evidence>
<dbReference type="SFLD" id="SFLDS00029">
    <property type="entry name" value="Radical_SAM"/>
    <property type="match status" value="1"/>
</dbReference>
<dbReference type="Pfam" id="PF04055">
    <property type="entry name" value="Radical_SAM"/>
    <property type="match status" value="1"/>
</dbReference>
<keyword evidence="3" id="KW-0479">Metal-binding</keyword>
<dbReference type="SUPFAM" id="SSF102114">
    <property type="entry name" value="Radical SAM enzymes"/>
    <property type="match status" value="1"/>
</dbReference>
<dbReference type="Gene3D" id="3.80.30.20">
    <property type="entry name" value="tm_1862 like domain"/>
    <property type="match status" value="1"/>
</dbReference>
<protein>
    <recommendedName>
        <fullName evidence="6">Radical SAM core domain-containing protein</fullName>
    </recommendedName>
</protein>
<sequence>MTYQKNKYLLVNPYCGVNQDIPNMSLAYLAGHLSSKIIDLNTQQKPSDRFLNEQADILALSVQTRNYSVATELAKAYKKKFPNAAVKSISGFVDVQCCYPYVDFNDSLKIDLEFSDNLPFPNFELFDSIDIFKGNWGSGKWPYPVMTSLGCPFQCTYCASRNRKVRWRSTKNCKEELLRAVDKYGIKSFVVLDDCFNYSKSRVVDFCETIGSVSLPWMCSNGLRADMFDEKIALALKNAGCVQLSFGIESVSPTVLNNIKKGEIIEQIEQAVVVAKKHFKTVNGYFIIGLPGSTYEKDLESLHWAKQHGINAFFSYYIPQEKALDHLFYGNKAEPVSDVYPKDLQKKIYEATRYMRPFSWRDPLSTWIKRIIK</sequence>
<evidence type="ECO:0000256" key="5">
    <source>
        <dbReference type="ARBA" id="ARBA00023014"/>
    </source>
</evidence>
<gene>
    <name evidence="7" type="ORF">A3F86_03350</name>
</gene>
<dbReference type="GO" id="GO:0051536">
    <property type="term" value="F:iron-sulfur cluster binding"/>
    <property type="evidence" value="ECO:0007669"/>
    <property type="project" value="UniProtKB-KW"/>
</dbReference>
<evidence type="ECO:0000256" key="1">
    <source>
        <dbReference type="ARBA" id="ARBA00001966"/>
    </source>
</evidence>
<dbReference type="SFLD" id="SFLDG01082">
    <property type="entry name" value="B12-binding_domain_containing"/>
    <property type="match status" value="1"/>
</dbReference>
<dbReference type="CDD" id="cd01335">
    <property type="entry name" value="Radical_SAM"/>
    <property type="match status" value="1"/>
</dbReference>
<dbReference type="InterPro" id="IPR007197">
    <property type="entry name" value="rSAM"/>
</dbReference>
<evidence type="ECO:0000313" key="8">
    <source>
        <dbReference type="Proteomes" id="UP000179095"/>
    </source>
</evidence>
<dbReference type="PROSITE" id="PS51918">
    <property type="entry name" value="RADICAL_SAM"/>
    <property type="match status" value="1"/>
</dbReference>
<evidence type="ECO:0000256" key="4">
    <source>
        <dbReference type="ARBA" id="ARBA00023004"/>
    </source>
</evidence>
<keyword evidence="2" id="KW-0949">S-adenosyl-L-methionine</keyword>
<comment type="cofactor">
    <cofactor evidence="1">
        <name>[4Fe-4S] cluster</name>
        <dbReference type="ChEBI" id="CHEBI:49883"/>
    </cofactor>
</comment>
<comment type="caution">
    <text evidence="7">The sequence shown here is derived from an EMBL/GenBank/DDBJ whole genome shotgun (WGS) entry which is preliminary data.</text>
</comment>
<dbReference type="InterPro" id="IPR058240">
    <property type="entry name" value="rSAM_sf"/>
</dbReference>
<dbReference type="GO" id="GO:0005829">
    <property type="term" value="C:cytosol"/>
    <property type="evidence" value="ECO:0007669"/>
    <property type="project" value="TreeGrafter"/>
</dbReference>
<accession>A0A1F4RRJ3</accession>
<keyword evidence="4" id="KW-0408">Iron</keyword>
<name>A0A1F4RRJ3_UNCSA</name>
<dbReference type="PANTHER" id="PTHR43409">
    <property type="entry name" value="ANAEROBIC MAGNESIUM-PROTOPORPHYRIN IX MONOMETHYL ESTER CYCLASE-RELATED"/>
    <property type="match status" value="1"/>
</dbReference>
<dbReference type="InterPro" id="IPR006638">
    <property type="entry name" value="Elp3/MiaA/NifB-like_rSAM"/>
</dbReference>
<dbReference type="AlphaFoldDB" id="A0A1F4RRJ3"/>
<dbReference type="InterPro" id="IPR023404">
    <property type="entry name" value="rSAM_horseshoe"/>
</dbReference>
<evidence type="ECO:0000256" key="2">
    <source>
        <dbReference type="ARBA" id="ARBA00022691"/>
    </source>
</evidence>
<reference evidence="7 8" key="1">
    <citation type="journal article" date="2016" name="Nat. Commun.">
        <title>Thousands of microbial genomes shed light on interconnected biogeochemical processes in an aquifer system.</title>
        <authorList>
            <person name="Anantharaman K."/>
            <person name="Brown C.T."/>
            <person name="Hug L.A."/>
            <person name="Sharon I."/>
            <person name="Castelle C.J."/>
            <person name="Probst A.J."/>
            <person name="Thomas B.C."/>
            <person name="Singh A."/>
            <person name="Wilkins M.J."/>
            <person name="Karaoz U."/>
            <person name="Brodie E.L."/>
            <person name="Williams K.H."/>
            <person name="Hubbard S.S."/>
            <person name="Banfield J.F."/>
        </authorList>
    </citation>
    <scope>NUCLEOTIDE SEQUENCE [LARGE SCALE GENOMIC DNA]</scope>
</reference>
<feature type="domain" description="Radical SAM core" evidence="6">
    <location>
        <begin position="137"/>
        <end position="364"/>
    </location>
</feature>
<proteinExistence type="predicted"/>
<keyword evidence="5" id="KW-0411">Iron-sulfur</keyword>
<dbReference type="InterPro" id="IPR051198">
    <property type="entry name" value="BchE-like"/>
</dbReference>
<organism evidence="7 8">
    <name type="scientific">candidate division WOR-1 bacterium RIFCSPLOWO2_12_FULL_45_9</name>
    <dbReference type="NCBI Taxonomy" id="1802568"/>
    <lineage>
        <taxon>Bacteria</taxon>
        <taxon>Bacillati</taxon>
        <taxon>Saganbacteria</taxon>
    </lineage>
</organism>
<dbReference type="GO" id="GO:0003824">
    <property type="term" value="F:catalytic activity"/>
    <property type="evidence" value="ECO:0007669"/>
    <property type="project" value="InterPro"/>
</dbReference>
<dbReference type="PANTHER" id="PTHR43409:SF16">
    <property type="entry name" value="SLR0320 PROTEIN"/>
    <property type="match status" value="1"/>
</dbReference>
<dbReference type="EMBL" id="METQ01000004">
    <property type="protein sequence ID" value="OGC10083.1"/>
    <property type="molecule type" value="Genomic_DNA"/>
</dbReference>
<dbReference type="SMART" id="SM00729">
    <property type="entry name" value="Elp3"/>
    <property type="match status" value="1"/>
</dbReference>
<dbReference type="STRING" id="1802568.A3F86_03350"/>
<evidence type="ECO:0000259" key="6">
    <source>
        <dbReference type="PROSITE" id="PS51918"/>
    </source>
</evidence>
<dbReference type="Proteomes" id="UP000179095">
    <property type="component" value="Unassembled WGS sequence"/>
</dbReference>
<dbReference type="GO" id="GO:0046872">
    <property type="term" value="F:metal ion binding"/>
    <property type="evidence" value="ECO:0007669"/>
    <property type="project" value="UniProtKB-KW"/>
</dbReference>
<evidence type="ECO:0000256" key="3">
    <source>
        <dbReference type="ARBA" id="ARBA00022723"/>
    </source>
</evidence>